<dbReference type="HOGENOM" id="CLU_037423_2_0_2"/>
<dbReference type="RefSeq" id="WP_048140419.1">
    <property type="nucleotide sequence ID" value="NZ_CP009516.1"/>
</dbReference>
<evidence type="ECO:0000313" key="5">
    <source>
        <dbReference type="Proteomes" id="UP000033101"/>
    </source>
</evidence>
<keyword evidence="2 3" id="KW-0479">Metal-binding</keyword>
<sequence length="306" mass="34119">MKLTKIVHVLEEIAPPELADDFDKGRIGLILGLKDEISRIAVALDANSYVLKKAAEIGADMLITHHTLIFHPVNIISKHLAASLKIALENGISLYSMHTNYDRAERGINDVLAASLGLKNIRISEIGRIGEIETCSSAELAAHVSDCLQTPVMYAGEKQEISKVMVVGGSGFRSEFLEIARENGVDAFISSELKHDILRTHEDLCLIDATHYATENPGMKALCPRLRRLLGIEVEFIDQSSGLRTVDFRADKQRAPLYMEGGKEDCNQKGNESNSLELMLEEQSRNQIRSDYRRSLGSENRRRYLD</sequence>
<protein>
    <submittedName>
        <fullName evidence="4">Metal-binding protein</fullName>
    </submittedName>
</protein>
<dbReference type="GO" id="GO:0046872">
    <property type="term" value="F:metal ion binding"/>
    <property type="evidence" value="ECO:0007669"/>
    <property type="project" value="UniProtKB-KW"/>
</dbReference>
<comment type="similarity">
    <text evidence="1">Belongs to the GTP cyclohydrolase I type 2/NIF3 family.</text>
</comment>
<dbReference type="GeneID" id="24831853"/>
<dbReference type="PANTHER" id="PTHR13799">
    <property type="entry name" value="NGG1 INTERACTING FACTOR 3"/>
    <property type="match status" value="1"/>
</dbReference>
<dbReference type="Gene3D" id="3.40.1390.30">
    <property type="entry name" value="NIF3 (NGG1p interacting factor 3)-like"/>
    <property type="match status" value="2"/>
</dbReference>
<dbReference type="PATRIC" id="fig|1434110.4.peg.3293"/>
<reference evidence="4 5" key="1">
    <citation type="submission" date="2014-07" db="EMBL/GenBank/DDBJ databases">
        <title>Methanogenic archaea and the global carbon cycle.</title>
        <authorList>
            <person name="Henriksen J.R."/>
            <person name="Luke J."/>
            <person name="Reinhart S."/>
            <person name="Benedict M.N."/>
            <person name="Youngblut N.D."/>
            <person name="Metcalf M.E."/>
            <person name="Whitaker R.J."/>
            <person name="Metcalf W.W."/>
        </authorList>
    </citation>
    <scope>NUCLEOTIDE SEQUENCE [LARGE SCALE GENOMIC DNA]</scope>
    <source>
        <strain evidence="4 5">HB-1</strain>
    </source>
</reference>
<accession>A0A0E3WUA8</accession>
<dbReference type="AlphaFoldDB" id="A0A0E3WUA8"/>
<dbReference type="InterPro" id="IPR036069">
    <property type="entry name" value="DUF34/NIF3_sf"/>
</dbReference>
<dbReference type="NCBIfam" id="TIGR00486">
    <property type="entry name" value="YbgI_SA1388"/>
    <property type="match status" value="1"/>
</dbReference>
<feature type="binding site" evidence="3">
    <location>
        <position position="211"/>
    </location>
    <ligand>
        <name>a divalent metal cation</name>
        <dbReference type="ChEBI" id="CHEBI:60240"/>
        <label>1</label>
    </ligand>
</feature>
<evidence type="ECO:0000313" key="4">
    <source>
        <dbReference type="EMBL" id="AKB79045.1"/>
    </source>
</evidence>
<proteinExistence type="inferred from homology"/>
<gene>
    <name evidence="4" type="ORF">MSHOH_2562</name>
</gene>
<dbReference type="KEGG" id="mhor:MSHOH_2562"/>
<dbReference type="Proteomes" id="UP000033101">
    <property type="component" value="Chromosome"/>
</dbReference>
<evidence type="ECO:0000256" key="1">
    <source>
        <dbReference type="ARBA" id="ARBA00006964"/>
    </source>
</evidence>
<keyword evidence="5" id="KW-1185">Reference proteome</keyword>
<dbReference type="InterPro" id="IPR002678">
    <property type="entry name" value="DUF34/NIF3"/>
</dbReference>
<dbReference type="SUPFAM" id="SSF102705">
    <property type="entry name" value="NIF3 (NGG1p interacting factor 3)-like"/>
    <property type="match status" value="1"/>
</dbReference>
<organism evidence="4 5">
    <name type="scientific">Methanosarcina horonobensis HB-1 = JCM 15518</name>
    <dbReference type="NCBI Taxonomy" id="1434110"/>
    <lineage>
        <taxon>Archaea</taxon>
        <taxon>Methanobacteriati</taxon>
        <taxon>Methanobacteriota</taxon>
        <taxon>Stenosarchaea group</taxon>
        <taxon>Methanomicrobia</taxon>
        <taxon>Methanosarcinales</taxon>
        <taxon>Methanosarcinaceae</taxon>
        <taxon>Methanosarcina</taxon>
    </lineage>
</organism>
<feature type="binding site" evidence="3">
    <location>
        <position position="215"/>
    </location>
    <ligand>
        <name>a divalent metal cation</name>
        <dbReference type="ChEBI" id="CHEBI:60240"/>
        <label>2</label>
    </ligand>
</feature>
<dbReference type="FunFam" id="3.40.1390.30:FF:000001">
    <property type="entry name" value="GTP cyclohydrolase 1 type 2"/>
    <property type="match status" value="1"/>
</dbReference>
<feature type="binding site" evidence="3">
    <location>
        <position position="65"/>
    </location>
    <ligand>
        <name>a divalent metal cation</name>
        <dbReference type="ChEBI" id="CHEBI:60240"/>
        <label>1</label>
    </ligand>
</feature>
<dbReference type="PANTHER" id="PTHR13799:SF14">
    <property type="entry name" value="GTP CYCLOHYDROLASE 1 TYPE 2 HOMOLOG"/>
    <property type="match status" value="1"/>
</dbReference>
<dbReference type="OrthoDB" id="85198at2157"/>
<evidence type="ECO:0000256" key="2">
    <source>
        <dbReference type="ARBA" id="ARBA00022723"/>
    </source>
</evidence>
<evidence type="ECO:0000256" key="3">
    <source>
        <dbReference type="PIRSR" id="PIRSR602678-1"/>
    </source>
</evidence>
<name>A0A0E3WUA8_9EURY</name>
<dbReference type="EMBL" id="CP009516">
    <property type="protein sequence ID" value="AKB79045.1"/>
    <property type="molecule type" value="Genomic_DNA"/>
</dbReference>
<dbReference type="Pfam" id="PF01784">
    <property type="entry name" value="DUF34_NIF3"/>
    <property type="match status" value="1"/>
</dbReference>
<dbReference type="GO" id="GO:0005737">
    <property type="term" value="C:cytoplasm"/>
    <property type="evidence" value="ECO:0007669"/>
    <property type="project" value="TreeGrafter"/>
</dbReference>
<dbReference type="STRING" id="1434110.MSHOH_2562"/>
<feature type="binding site" evidence="3">
    <location>
        <position position="66"/>
    </location>
    <ligand>
        <name>a divalent metal cation</name>
        <dbReference type="ChEBI" id="CHEBI:60240"/>
        <label>1</label>
    </ligand>
</feature>
<feature type="binding site" evidence="3">
    <location>
        <position position="102"/>
    </location>
    <ligand>
        <name>a divalent metal cation</name>
        <dbReference type="ChEBI" id="CHEBI:60240"/>
        <label>1</label>
    </ligand>
</feature>